<accession>A0A382K2F2</accession>
<dbReference type="AlphaFoldDB" id="A0A382K2F2"/>
<sequence length="90" mass="10488">MPSRCYNIFCSQCNGFILRYQKEGSGSLIRIYVKKIIEPGHFKQFKNSKFKSEIPHLDCTQCLQRIGVAIIYEPGNFPAYRMIKGSFFKK</sequence>
<evidence type="ECO:0000313" key="1">
    <source>
        <dbReference type="EMBL" id="SVC18630.1"/>
    </source>
</evidence>
<organism evidence="1">
    <name type="scientific">marine metagenome</name>
    <dbReference type="NCBI Taxonomy" id="408172"/>
    <lineage>
        <taxon>unclassified sequences</taxon>
        <taxon>metagenomes</taxon>
        <taxon>ecological metagenomes</taxon>
    </lineage>
</organism>
<proteinExistence type="predicted"/>
<feature type="non-terminal residue" evidence="1">
    <location>
        <position position="90"/>
    </location>
</feature>
<gene>
    <name evidence="1" type="ORF">METZ01_LOCUS271484</name>
</gene>
<evidence type="ECO:0008006" key="2">
    <source>
        <dbReference type="Google" id="ProtNLM"/>
    </source>
</evidence>
<reference evidence="1" key="1">
    <citation type="submission" date="2018-05" db="EMBL/GenBank/DDBJ databases">
        <authorList>
            <person name="Lanie J.A."/>
            <person name="Ng W.-L."/>
            <person name="Kazmierczak K.M."/>
            <person name="Andrzejewski T.M."/>
            <person name="Davidsen T.M."/>
            <person name="Wayne K.J."/>
            <person name="Tettelin H."/>
            <person name="Glass J.I."/>
            <person name="Rusch D."/>
            <person name="Podicherti R."/>
            <person name="Tsui H.-C.T."/>
            <person name="Winkler M.E."/>
        </authorList>
    </citation>
    <scope>NUCLEOTIDE SEQUENCE</scope>
</reference>
<dbReference type="EMBL" id="UINC01077996">
    <property type="protein sequence ID" value="SVC18630.1"/>
    <property type="molecule type" value="Genomic_DNA"/>
</dbReference>
<name>A0A382K2F2_9ZZZZ</name>
<protein>
    <recommendedName>
        <fullName evidence="2">Yippee domain-containing protein</fullName>
    </recommendedName>
</protein>